<keyword evidence="1" id="KW-0862">Zinc</keyword>
<keyword evidence="5" id="KW-1185">Reference proteome</keyword>
<dbReference type="AlphaFoldDB" id="A0AAN9E9X2"/>
<protein>
    <recommendedName>
        <fullName evidence="3">CCHC-type domain-containing protein</fullName>
    </recommendedName>
</protein>
<feature type="domain" description="CCHC-type" evidence="3">
    <location>
        <begin position="250"/>
        <end position="265"/>
    </location>
</feature>
<dbReference type="GO" id="GO:0008270">
    <property type="term" value="F:zinc ion binding"/>
    <property type="evidence" value="ECO:0007669"/>
    <property type="project" value="UniProtKB-KW"/>
</dbReference>
<dbReference type="InterPro" id="IPR025558">
    <property type="entry name" value="DUF4283"/>
</dbReference>
<keyword evidence="1" id="KW-0863">Zinc-finger</keyword>
<dbReference type="Pfam" id="PF14111">
    <property type="entry name" value="DUF4283"/>
    <property type="match status" value="1"/>
</dbReference>
<organism evidence="4 5">
    <name type="scientific">Crotalaria pallida</name>
    <name type="common">Smooth rattlebox</name>
    <name type="synonym">Crotalaria striata</name>
    <dbReference type="NCBI Taxonomy" id="3830"/>
    <lineage>
        <taxon>Eukaryota</taxon>
        <taxon>Viridiplantae</taxon>
        <taxon>Streptophyta</taxon>
        <taxon>Embryophyta</taxon>
        <taxon>Tracheophyta</taxon>
        <taxon>Spermatophyta</taxon>
        <taxon>Magnoliopsida</taxon>
        <taxon>eudicotyledons</taxon>
        <taxon>Gunneridae</taxon>
        <taxon>Pentapetalae</taxon>
        <taxon>rosids</taxon>
        <taxon>fabids</taxon>
        <taxon>Fabales</taxon>
        <taxon>Fabaceae</taxon>
        <taxon>Papilionoideae</taxon>
        <taxon>50 kb inversion clade</taxon>
        <taxon>genistoids sensu lato</taxon>
        <taxon>core genistoids</taxon>
        <taxon>Crotalarieae</taxon>
        <taxon>Crotalaria</taxon>
    </lineage>
</organism>
<feature type="region of interest" description="Disordered" evidence="2">
    <location>
        <begin position="1"/>
        <end position="25"/>
    </location>
</feature>
<dbReference type="GO" id="GO:0004523">
    <property type="term" value="F:RNA-DNA hybrid ribonuclease activity"/>
    <property type="evidence" value="ECO:0007669"/>
    <property type="project" value="InterPro"/>
</dbReference>
<dbReference type="Pfam" id="PF13966">
    <property type="entry name" value="zf-RVT"/>
    <property type="match status" value="1"/>
</dbReference>
<dbReference type="Proteomes" id="UP001372338">
    <property type="component" value="Unassembled WGS sequence"/>
</dbReference>
<evidence type="ECO:0000259" key="3">
    <source>
        <dbReference type="PROSITE" id="PS50158"/>
    </source>
</evidence>
<reference evidence="4 5" key="1">
    <citation type="submission" date="2024-01" db="EMBL/GenBank/DDBJ databases">
        <title>The genomes of 5 underutilized Papilionoideae crops provide insights into root nodulation and disease resistanc.</title>
        <authorList>
            <person name="Yuan L."/>
        </authorList>
    </citation>
    <scope>NUCLEOTIDE SEQUENCE [LARGE SCALE GENOMIC DNA]</scope>
    <source>
        <strain evidence="4">ZHUSHIDOU_FW_LH</strain>
        <tissue evidence="4">Leaf</tissue>
    </source>
</reference>
<evidence type="ECO:0000256" key="1">
    <source>
        <dbReference type="PROSITE-ProRule" id="PRU00047"/>
    </source>
</evidence>
<comment type="caution">
    <text evidence="4">The sequence shown here is derived from an EMBL/GenBank/DDBJ whole genome shotgun (WGS) entry which is preliminary data.</text>
</comment>
<dbReference type="InterPro" id="IPR040256">
    <property type="entry name" value="At4g02000-like"/>
</dbReference>
<dbReference type="EMBL" id="JAYWIO010000007">
    <property type="protein sequence ID" value="KAK7251621.1"/>
    <property type="molecule type" value="Genomic_DNA"/>
</dbReference>
<dbReference type="Pfam" id="PF13456">
    <property type="entry name" value="RVT_3"/>
    <property type="match status" value="1"/>
</dbReference>
<feature type="compositionally biased region" description="Polar residues" evidence="2">
    <location>
        <begin position="362"/>
        <end position="372"/>
    </location>
</feature>
<feature type="compositionally biased region" description="Polar residues" evidence="2">
    <location>
        <begin position="457"/>
        <end position="473"/>
    </location>
</feature>
<name>A0AAN9E9X2_CROPI</name>
<feature type="region of interest" description="Disordered" evidence="2">
    <location>
        <begin position="446"/>
        <end position="475"/>
    </location>
</feature>
<feature type="region of interest" description="Disordered" evidence="2">
    <location>
        <begin position="362"/>
        <end position="404"/>
    </location>
</feature>
<dbReference type="InterPro" id="IPR001878">
    <property type="entry name" value="Znf_CCHC"/>
</dbReference>
<dbReference type="PROSITE" id="PS50158">
    <property type="entry name" value="ZF_CCHC"/>
    <property type="match status" value="1"/>
</dbReference>
<proteinExistence type="predicted"/>
<dbReference type="InterPro" id="IPR026960">
    <property type="entry name" value="RVT-Znf"/>
</dbReference>
<evidence type="ECO:0000313" key="4">
    <source>
        <dbReference type="EMBL" id="KAK7251621.1"/>
    </source>
</evidence>
<evidence type="ECO:0000313" key="5">
    <source>
        <dbReference type="Proteomes" id="UP001372338"/>
    </source>
</evidence>
<dbReference type="PANTHER" id="PTHR31286">
    <property type="entry name" value="GLYCINE-RICH CELL WALL STRUCTURAL PROTEIN 1.8-LIKE"/>
    <property type="match status" value="1"/>
</dbReference>
<keyword evidence="1" id="KW-0479">Metal-binding</keyword>
<dbReference type="InterPro" id="IPR002156">
    <property type="entry name" value="RNaseH_domain"/>
</dbReference>
<dbReference type="InterPro" id="IPR044730">
    <property type="entry name" value="RNase_H-like_dom_plant"/>
</dbReference>
<dbReference type="CDD" id="cd06222">
    <property type="entry name" value="RNase_H_like"/>
    <property type="match status" value="1"/>
</dbReference>
<accession>A0AAN9E9X2</accession>
<evidence type="ECO:0000256" key="2">
    <source>
        <dbReference type="SAM" id="MobiDB-lite"/>
    </source>
</evidence>
<sequence length="842" mass="93905">MDGMVFSATEANAVPPQKPPDLQHNKDSVSWRNKLMGGETYVSPLAGVDLLANNLGRIELEGGKRLRPKVFIDDRVFEDLCTPWKEALVIKLLGKTVGYVVLKNRLKAIWKLSGGFDMVDVGHGFYTVKFDIAADRAKVMEGGPWMIFDHYLAISTWSPEFFSKNASVSKTLVWIRFPDLNLMYYEASILMLLATTVGKPVRVDTNTINVERGRFARVCVEIDLTVPVVGRVWFRDNWYPVQYEGLHLVCSKCGCYGHLARDCKDPKFVSPTGDNVIPTPSEPVEAQKPVGGGDAQLGDKNGNPKTSTENPVKVGEKEISVPDYAELDHGDWLVVTRRKRSPPKNPQLPHNNDKAAVAGLSKNVSGPTTKVSQHGPGNDVGPNIKNQTIRLDSGKRRRQDKSTPTHVLLKNAGKDIYVNPMHTGTPVLETGALLAPRTIFSGAPFFDKADPPPSPKHVTQLSSPAHVSSTPSLDQVDVVPDSQTSQHAVVPNDVSMLVRDAFSQQWYSNDIRTALPQQAKDCILQRQVPRLNASLPDVWVWNKNPAGVYSVRSGYEWLREQSGDPYINPPHIRWSWIWKLKIPENIKFLVWLIAHDSVLTNGLRARRGLTTISTCSRCNMDEETVMHCFRVCSEARNIWLLSGPWICSPNFAAISDPVQWIRLGDSQNSALFFATLWWIWQAKNTMCIEHVKIPTHAVMNSIHNLSQLIKNGLSPELVTPPPQRWVKWDYPPAGFIAVNVAWNYGARKVICYSDSLEALTLVEKDPRIFHRYAAILREIYDFKARPWELVFKHTLREGNTCPDILAKSGGTCSSMMTIISSPPAGLGAQLLADAMGVSLPRP</sequence>
<dbReference type="PANTHER" id="PTHR31286:SF171">
    <property type="entry name" value="CCHC-TYPE DOMAIN-CONTAINING PROTEIN"/>
    <property type="match status" value="1"/>
</dbReference>
<dbReference type="GO" id="GO:0003676">
    <property type="term" value="F:nucleic acid binding"/>
    <property type="evidence" value="ECO:0007669"/>
    <property type="project" value="InterPro"/>
</dbReference>
<feature type="region of interest" description="Disordered" evidence="2">
    <location>
        <begin position="274"/>
        <end position="321"/>
    </location>
</feature>
<gene>
    <name evidence="4" type="ORF">RIF29_34968</name>
</gene>